<gene>
    <name evidence="2" type="ORF">ASCRUDRAFT_33088</name>
</gene>
<dbReference type="FunCoup" id="A0A1D2VK32">
    <property type="interactions" value="641"/>
</dbReference>
<dbReference type="Proteomes" id="UP000095038">
    <property type="component" value="Unassembled WGS sequence"/>
</dbReference>
<evidence type="ECO:0000256" key="1">
    <source>
        <dbReference type="SAM" id="Phobius"/>
    </source>
</evidence>
<dbReference type="InParanoid" id="A0A1D2VK32"/>
<protein>
    <submittedName>
        <fullName evidence="2">Alpha/beta-hydrolase</fullName>
    </submittedName>
</protein>
<dbReference type="Gene3D" id="3.40.50.1820">
    <property type="entry name" value="alpha/beta hydrolase"/>
    <property type="match status" value="1"/>
</dbReference>
<dbReference type="PANTHER" id="PTHR12277">
    <property type="entry name" value="ALPHA/BETA HYDROLASE DOMAIN-CONTAINING PROTEIN"/>
    <property type="match status" value="1"/>
</dbReference>
<dbReference type="AlphaFoldDB" id="A0A1D2VK32"/>
<accession>A0A1D2VK32</accession>
<dbReference type="InterPro" id="IPR029058">
    <property type="entry name" value="AB_hydrolase_fold"/>
</dbReference>
<evidence type="ECO:0000313" key="3">
    <source>
        <dbReference type="Proteomes" id="UP000095038"/>
    </source>
</evidence>
<dbReference type="OrthoDB" id="10249433at2759"/>
<keyword evidence="1" id="KW-0472">Membrane</keyword>
<proteinExistence type="predicted"/>
<reference evidence="3" key="1">
    <citation type="submission" date="2016-05" db="EMBL/GenBank/DDBJ databases">
        <title>Comparative genomics of biotechnologically important yeasts.</title>
        <authorList>
            <consortium name="DOE Joint Genome Institute"/>
            <person name="Riley R."/>
            <person name="Haridas S."/>
            <person name="Wolfe K.H."/>
            <person name="Lopes M.R."/>
            <person name="Hittinger C.T."/>
            <person name="Goker M."/>
            <person name="Salamov A."/>
            <person name="Wisecaver J."/>
            <person name="Long T.M."/>
            <person name="Aerts A.L."/>
            <person name="Barry K."/>
            <person name="Choi C."/>
            <person name="Clum A."/>
            <person name="Coughlan A.Y."/>
            <person name="Deshpande S."/>
            <person name="Douglass A.P."/>
            <person name="Hanson S.J."/>
            <person name="Klenk H.-P."/>
            <person name="Labutti K."/>
            <person name="Lapidus A."/>
            <person name="Lindquist E."/>
            <person name="Lipzen A."/>
            <person name="Meier-Kolthoff J.P."/>
            <person name="Ohm R.A."/>
            <person name="Otillar R.P."/>
            <person name="Pangilinan J."/>
            <person name="Peng Y."/>
            <person name="Rokas A."/>
            <person name="Rosa C.A."/>
            <person name="Scheuner C."/>
            <person name="Sibirny A.A."/>
            <person name="Slot J.C."/>
            <person name="Stielow J.B."/>
            <person name="Sun H."/>
            <person name="Kurtzman C.P."/>
            <person name="Blackwell M."/>
            <person name="Grigoriev I.V."/>
            <person name="Jeffries T.W."/>
        </authorList>
    </citation>
    <scope>NUCLEOTIDE SEQUENCE [LARGE SCALE GENOMIC DNA]</scope>
    <source>
        <strain evidence="3">DSM 1968</strain>
    </source>
</reference>
<keyword evidence="1" id="KW-0812">Transmembrane</keyword>
<dbReference type="GO" id="GO:0008474">
    <property type="term" value="F:palmitoyl-(protein) hydrolase activity"/>
    <property type="evidence" value="ECO:0007669"/>
    <property type="project" value="TreeGrafter"/>
</dbReference>
<evidence type="ECO:0000313" key="2">
    <source>
        <dbReference type="EMBL" id="ODV61966.1"/>
    </source>
</evidence>
<dbReference type="EMBL" id="KV454478">
    <property type="protein sequence ID" value="ODV61966.1"/>
    <property type="molecule type" value="Genomic_DNA"/>
</dbReference>
<keyword evidence="3" id="KW-1185">Reference proteome</keyword>
<dbReference type="SUPFAM" id="SSF53474">
    <property type="entry name" value="alpha/beta-Hydrolases"/>
    <property type="match status" value="1"/>
</dbReference>
<name>A0A1D2VK32_9ASCO</name>
<keyword evidence="2" id="KW-0378">Hydrolase</keyword>
<sequence>MGVLSKNEKRISKTFDTKHLLSLKRNASRTSRSYNQINSDQHERLITTILYDRLNNNNLIKNNIVAIKIQTTNSNKTDNNTNKLVKIGKIVKYVTLSITTIGLIGIYNLQLKLVYLPSLNDGLSQIDTPSQYGMPYEEIFLKTSDMVMLQVYVLRQRLNKAYKNRNKNKSYKNTTIVILCPNAGNIGHSLPIVQIFYKSFHYNVVIYSYRGYGRSTGSPNESGLKIDAQTILTFLSQDPEFKKSKIILYGRSIGGAVAIYMASLASITLSRNLLQIENGPQETKSVLENTFLNIRKVIPYIFPILSYLSFLCHQVWPSERYITLIDPNIPTLFLSGQKDEIVPPDHMFQLYKLSNSKTKEIHLFKDGYHNDTVNQRFYWKYVHNFIEAISI</sequence>
<dbReference type="STRING" id="1344418.A0A1D2VK32"/>
<keyword evidence="1" id="KW-1133">Transmembrane helix</keyword>
<dbReference type="GO" id="GO:0016020">
    <property type="term" value="C:membrane"/>
    <property type="evidence" value="ECO:0007669"/>
    <property type="project" value="TreeGrafter"/>
</dbReference>
<organism evidence="2 3">
    <name type="scientific">Ascoidea rubescens DSM 1968</name>
    <dbReference type="NCBI Taxonomy" id="1344418"/>
    <lineage>
        <taxon>Eukaryota</taxon>
        <taxon>Fungi</taxon>
        <taxon>Dikarya</taxon>
        <taxon>Ascomycota</taxon>
        <taxon>Saccharomycotina</taxon>
        <taxon>Saccharomycetes</taxon>
        <taxon>Ascoideaceae</taxon>
        <taxon>Ascoidea</taxon>
    </lineage>
</organism>
<dbReference type="GeneID" id="30964037"/>
<dbReference type="PANTHER" id="PTHR12277:SF81">
    <property type="entry name" value="PROTEIN ABHD13"/>
    <property type="match status" value="1"/>
</dbReference>
<feature type="transmembrane region" description="Helical" evidence="1">
    <location>
        <begin position="90"/>
        <end position="109"/>
    </location>
</feature>
<dbReference type="RefSeq" id="XP_020048273.1">
    <property type="nucleotide sequence ID" value="XM_020190401.1"/>
</dbReference>